<keyword evidence="1" id="KW-0472">Membrane</keyword>
<evidence type="ECO:0000313" key="2">
    <source>
        <dbReference type="EMBL" id="SLN30017.1"/>
    </source>
</evidence>
<gene>
    <name evidence="2" type="ORF">ROA7450_01292</name>
</gene>
<sequence length="56" mass="6109">MTEQRRQLFGLIGFIIAGLVFIAAGINFGDPLTIIGSVIWVTSYLIWMIPLLGGSK</sequence>
<dbReference type="RefSeq" id="WP_200812930.1">
    <property type="nucleotide sequence ID" value="NZ_FWFX01000003.1"/>
</dbReference>
<accession>A0A1X6YS94</accession>
<proteinExistence type="predicted"/>
<dbReference type="AlphaFoldDB" id="A0A1X6YS94"/>
<reference evidence="2 3" key="1">
    <citation type="submission" date="2017-03" db="EMBL/GenBank/DDBJ databases">
        <authorList>
            <person name="Afonso C.L."/>
            <person name="Miller P.J."/>
            <person name="Scott M.A."/>
            <person name="Spackman E."/>
            <person name="Goraichik I."/>
            <person name="Dimitrov K.M."/>
            <person name="Suarez D.L."/>
            <person name="Swayne D.E."/>
        </authorList>
    </citation>
    <scope>NUCLEOTIDE SEQUENCE [LARGE SCALE GENOMIC DNA]</scope>
    <source>
        <strain evidence="2 3">CECT 7450</strain>
    </source>
</reference>
<feature type="transmembrane region" description="Helical" evidence="1">
    <location>
        <begin position="7"/>
        <end position="26"/>
    </location>
</feature>
<feature type="transmembrane region" description="Helical" evidence="1">
    <location>
        <begin position="32"/>
        <end position="53"/>
    </location>
</feature>
<dbReference type="EMBL" id="FWFX01000003">
    <property type="protein sequence ID" value="SLN30017.1"/>
    <property type="molecule type" value="Genomic_DNA"/>
</dbReference>
<evidence type="ECO:0000313" key="3">
    <source>
        <dbReference type="Proteomes" id="UP000193061"/>
    </source>
</evidence>
<evidence type="ECO:0000256" key="1">
    <source>
        <dbReference type="SAM" id="Phobius"/>
    </source>
</evidence>
<protein>
    <recommendedName>
        <fullName evidence="4">Cytochrome oxidase subunit III</fullName>
    </recommendedName>
</protein>
<keyword evidence="1" id="KW-1133">Transmembrane helix</keyword>
<dbReference type="Proteomes" id="UP000193061">
    <property type="component" value="Unassembled WGS sequence"/>
</dbReference>
<evidence type="ECO:0008006" key="4">
    <source>
        <dbReference type="Google" id="ProtNLM"/>
    </source>
</evidence>
<organism evidence="2 3">
    <name type="scientific">Roseovarius albus</name>
    <dbReference type="NCBI Taxonomy" id="1247867"/>
    <lineage>
        <taxon>Bacteria</taxon>
        <taxon>Pseudomonadati</taxon>
        <taxon>Pseudomonadota</taxon>
        <taxon>Alphaproteobacteria</taxon>
        <taxon>Rhodobacterales</taxon>
        <taxon>Roseobacteraceae</taxon>
        <taxon>Roseovarius</taxon>
    </lineage>
</organism>
<name>A0A1X6YS94_9RHOB</name>
<keyword evidence="1" id="KW-0812">Transmembrane</keyword>
<keyword evidence="3" id="KW-1185">Reference proteome</keyword>